<feature type="region of interest" description="Disordered" evidence="1">
    <location>
        <begin position="1"/>
        <end position="44"/>
    </location>
</feature>
<dbReference type="KEGG" id="dalk:DSCA_08140"/>
<name>A0A5K7YKR3_9BACT</name>
<sequence length="44" mass="4779">MAEKNIHDYSDDGSDGHVDTREANFSCENPDKHLGCDPGVDVMG</sequence>
<dbReference type="RefSeq" id="WP_269434642.1">
    <property type="nucleotide sequence ID" value="NZ_AP021874.1"/>
</dbReference>
<keyword evidence="3" id="KW-1185">Reference proteome</keyword>
<evidence type="ECO:0000313" key="2">
    <source>
        <dbReference type="EMBL" id="BBO66884.1"/>
    </source>
</evidence>
<dbReference type="EMBL" id="AP021874">
    <property type="protein sequence ID" value="BBO66884.1"/>
    <property type="molecule type" value="Genomic_DNA"/>
</dbReference>
<evidence type="ECO:0000256" key="1">
    <source>
        <dbReference type="SAM" id="MobiDB-lite"/>
    </source>
</evidence>
<gene>
    <name evidence="2" type="ORF">DSCA_08140</name>
</gene>
<evidence type="ECO:0000313" key="3">
    <source>
        <dbReference type="Proteomes" id="UP000427906"/>
    </source>
</evidence>
<proteinExistence type="predicted"/>
<accession>A0A5K7YKR3</accession>
<reference evidence="2 3" key="1">
    <citation type="submission" date="2019-11" db="EMBL/GenBank/DDBJ databases">
        <title>Comparative genomics of hydrocarbon-degrading Desulfosarcina strains.</title>
        <authorList>
            <person name="Watanabe M."/>
            <person name="Kojima H."/>
            <person name="Fukui M."/>
        </authorList>
    </citation>
    <scope>NUCLEOTIDE SEQUENCE [LARGE SCALE GENOMIC DNA]</scope>
    <source>
        <strain evidence="2 3">PL12</strain>
    </source>
</reference>
<dbReference type="Proteomes" id="UP000427906">
    <property type="component" value="Chromosome"/>
</dbReference>
<dbReference type="AlphaFoldDB" id="A0A5K7YKR3"/>
<protein>
    <submittedName>
        <fullName evidence="2">Uncharacterized protein</fullName>
    </submittedName>
</protein>
<feature type="compositionally biased region" description="Basic and acidic residues" evidence="1">
    <location>
        <begin position="1"/>
        <end position="22"/>
    </location>
</feature>
<organism evidence="2 3">
    <name type="scientific">Desulfosarcina alkanivorans</name>
    <dbReference type="NCBI Taxonomy" id="571177"/>
    <lineage>
        <taxon>Bacteria</taxon>
        <taxon>Pseudomonadati</taxon>
        <taxon>Thermodesulfobacteriota</taxon>
        <taxon>Desulfobacteria</taxon>
        <taxon>Desulfobacterales</taxon>
        <taxon>Desulfosarcinaceae</taxon>
        <taxon>Desulfosarcina</taxon>
    </lineage>
</organism>